<sequence length="202" mass="20313">MTDQPPAPAGWYPLPDGSQGYWDGQQWTTPPTHPAPALSASGTNPGGGKPIGFALTALITGIVAFLTGLAPWVGLVFGAAAIAFGIVATVRKQSKGMAITGLVLGALAFLSSAVATVSFTAFLANPPIVVADDDQSPTSDSATPSPTSSSESEVSTAPPQDEGAELGSVANPYPQPYTAMGLFGGRSTPSQPGSWTPTPTVS</sequence>
<keyword evidence="2" id="KW-1133">Transmembrane helix</keyword>
<keyword evidence="2" id="KW-0472">Membrane</keyword>
<evidence type="ECO:0000256" key="1">
    <source>
        <dbReference type="SAM" id="MobiDB-lite"/>
    </source>
</evidence>
<feature type="compositionally biased region" description="Polar residues" evidence="1">
    <location>
        <begin position="187"/>
        <end position="202"/>
    </location>
</feature>
<feature type="transmembrane region" description="Helical" evidence="2">
    <location>
        <begin position="102"/>
        <end position="124"/>
    </location>
</feature>
<dbReference type="RefSeq" id="WP_195693711.1">
    <property type="nucleotide sequence ID" value="NZ_CP064760.1"/>
</dbReference>
<keyword evidence="4" id="KW-1185">Reference proteome</keyword>
<accession>A0A7S8MYP1</accession>
<feature type="region of interest" description="Disordered" evidence="1">
    <location>
        <begin position="22"/>
        <end position="43"/>
    </location>
</feature>
<dbReference type="KEGG" id="msf:IT882_06865"/>
<dbReference type="EMBL" id="CP064760">
    <property type="protein sequence ID" value="QPE05699.1"/>
    <property type="molecule type" value="Genomic_DNA"/>
</dbReference>
<keyword evidence="2" id="KW-0812">Transmembrane</keyword>
<proteinExistence type="predicted"/>
<evidence type="ECO:0000313" key="3">
    <source>
        <dbReference type="EMBL" id="QPE05699.1"/>
    </source>
</evidence>
<reference evidence="3 4" key="1">
    <citation type="submission" date="2020-11" db="EMBL/GenBank/DDBJ databases">
        <title>Amino acid is mineralized and recycled by bacteria in oceanic microbiome.</title>
        <authorList>
            <person name="Zheng L.Y."/>
        </authorList>
    </citation>
    <scope>NUCLEOTIDE SEQUENCE [LARGE SCALE GENOMIC DNA]</scope>
    <source>
        <strain evidence="3 4">A32-1</strain>
    </source>
</reference>
<gene>
    <name evidence="3" type="ORF">IT882_06865</name>
</gene>
<evidence type="ECO:0000313" key="4">
    <source>
        <dbReference type="Proteomes" id="UP000594480"/>
    </source>
</evidence>
<dbReference type="Proteomes" id="UP000594480">
    <property type="component" value="Chromosome"/>
</dbReference>
<organism evidence="3 4">
    <name type="scientific">Microbacterium schleiferi</name>
    <dbReference type="NCBI Taxonomy" id="69362"/>
    <lineage>
        <taxon>Bacteria</taxon>
        <taxon>Bacillati</taxon>
        <taxon>Actinomycetota</taxon>
        <taxon>Actinomycetes</taxon>
        <taxon>Micrococcales</taxon>
        <taxon>Microbacteriaceae</taxon>
        <taxon>Microbacterium</taxon>
    </lineage>
</organism>
<dbReference type="AlphaFoldDB" id="A0A7S8MYP1"/>
<name>A0A7S8MYP1_9MICO</name>
<feature type="transmembrane region" description="Helical" evidence="2">
    <location>
        <begin position="50"/>
        <end position="66"/>
    </location>
</feature>
<protein>
    <submittedName>
        <fullName evidence="3">DUF2510 domain-containing protein</fullName>
    </submittedName>
</protein>
<evidence type="ECO:0000256" key="2">
    <source>
        <dbReference type="SAM" id="Phobius"/>
    </source>
</evidence>
<feature type="region of interest" description="Disordered" evidence="1">
    <location>
        <begin position="131"/>
        <end position="202"/>
    </location>
</feature>
<feature type="compositionally biased region" description="Low complexity" evidence="1">
    <location>
        <begin position="136"/>
        <end position="159"/>
    </location>
</feature>